<evidence type="ECO:0000313" key="2">
    <source>
        <dbReference type="EMBL" id="AVD50415.1"/>
    </source>
</evidence>
<reference evidence="2" key="1">
    <citation type="submission" date="2017-03" db="EMBL/GenBank/DDBJ databases">
        <title>Identification of several viruses from Peach (Prunus domestica) in Mexico.</title>
        <authorList>
            <person name="De La Torre Almaraz R."/>
            <person name="Sanchez Navarro J."/>
            <person name="Pallas V."/>
        </authorList>
    </citation>
    <scope>NUCLEOTIDE SEQUENCE</scope>
    <source>
        <strain evidence="2">DuraznoMex1</strain>
    </source>
</reference>
<dbReference type="InterPro" id="IPR027351">
    <property type="entry name" value="(+)RNA_virus_helicase_core_dom"/>
</dbReference>
<sequence length="222" mass="24816">MDTVVSLLFEYGFERTSVPIEDKLIVHAVPGSGKTTLIREALNRNLGIEAFTFGEPDLPNIWGRYIKKAVSGQKGTGSFCILDEYLSGEFGTGFDCFFSDPHQNSGDCAPAHFVGRSSQRFGRNTAGLLQSLGYSVNSAKDDELIFENVFKAELEGAVICVEKNVEDFLRWNHCEYRLPCQIRGSTFEVVTFIHELPLDQLVGPDLYIALTRHSRKIQILTN</sequence>
<organism evidence="2">
    <name type="scientific">Peach chlorotic mottle virus</name>
    <dbReference type="NCBI Taxonomy" id="471498"/>
    <lineage>
        <taxon>Viruses</taxon>
        <taxon>Riboviria</taxon>
        <taxon>Orthornavirae</taxon>
        <taxon>Kitrinoviricota</taxon>
        <taxon>Alsuviricetes</taxon>
        <taxon>Tymovirales</taxon>
        <taxon>Betaflexiviridae</taxon>
        <taxon>Quinvirinae</taxon>
        <taxon>Foveavirus</taxon>
        <taxon>Foveavirus persicae</taxon>
    </lineage>
</organism>
<dbReference type="EMBL" id="KY774446">
    <property type="protein sequence ID" value="AVD50415.1"/>
    <property type="molecule type" value="Genomic_RNA"/>
</dbReference>
<name>A0A3S7EC30_9VIRU</name>
<feature type="domain" description="(+)RNA virus helicase C-terminal" evidence="1">
    <location>
        <begin position="1"/>
        <end position="222"/>
    </location>
</feature>
<dbReference type="Pfam" id="PF01443">
    <property type="entry name" value="Viral_helicase1"/>
    <property type="match status" value="1"/>
</dbReference>
<evidence type="ECO:0000259" key="1">
    <source>
        <dbReference type="PROSITE" id="PS51657"/>
    </source>
</evidence>
<proteinExistence type="predicted"/>
<dbReference type="PROSITE" id="PS51657">
    <property type="entry name" value="PSRV_HELICASE"/>
    <property type="match status" value="1"/>
</dbReference>
<protein>
    <submittedName>
        <fullName evidence="2">TGB protein 1</fullName>
    </submittedName>
</protein>
<dbReference type="GO" id="GO:0005524">
    <property type="term" value="F:ATP binding"/>
    <property type="evidence" value="ECO:0007669"/>
    <property type="project" value="InterPro"/>
</dbReference>
<accession>A0A3S7EC30</accession>